<keyword evidence="3" id="KW-1185">Reference proteome</keyword>
<dbReference type="PANTHER" id="PTHR43308:SF5">
    <property type="entry name" value="S-LAYER PROTEIN _ PEPTIDOGLYCAN ENDO-BETA-N-ACETYLGLUCOSAMINIDASE"/>
    <property type="match status" value="1"/>
</dbReference>
<feature type="domain" description="SLH" evidence="1">
    <location>
        <begin position="48"/>
        <end position="108"/>
    </location>
</feature>
<dbReference type="Proteomes" id="UP001493487">
    <property type="component" value="Unassembled WGS sequence"/>
</dbReference>
<dbReference type="InterPro" id="IPR001119">
    <property type="entry name" value="SLH_dom"/>
</dbReference>
<evidence type="ECO:0000259" key="1">
    <source>
        <dbReference type="PROSITE" id="PS51272"/>
    </source>
</evidence>
<organism evidence="2 3">
    <name type="scientific">Cohnella silvisoli</name>
    <dbReference type="NCBI Taxonomy" id="2873699"/>
    <lineage>
        <taxon>Bacteria</taxon>
        <taxon>Bacillati</taxon>
        <taxon>Bacillota</taxon>
        <taxon>Bacilli</taxon>
        <taxon>Bacillales</taxon>
        <taxon>Paenibacillaceae</taxon>
        <taxon>Cohnella</taxon>
    </lineage>
</organism>
<dbReference type="PANTHER" id="PTHR43308">
    <property type="entry name" value="OUTER MEMBRANE PROTEIN ALPHA-RELATED"/>
    <property type="match status" value="1"/>
</dbReference>
<name>A0ABV1KQM8_9BACL</name>
<gene>
    <name evidence="2" type="ORF">QJS35_08170</name>
</gene>
<reference evidence="2 3" key="1">
    <citation type="journal article" date="2023" name="Genome Announc.">
        <title>Pan-Genome Analyses of the Genus Cohnella and Proposal of the Novel Species Cohnella silvisoli sp. nov., Isolated from Forest Soil.</title>
        <authorList>
            <person name="Wang C."/>
            <person name="Mao L."/>
            <person name="Bao G."/>
            <person name="Zhu H."/>
        </authorList>
    </citation>
    <scope>NUCLEOTIDE SEQUENCE [LARGE SCALE GENOMIC DNA]</scope>
    <source>
        <strain evidence="2 3">NL03-T5-1</strain>
    </source>
</reference>
<protein>
    <submittedName>
        <fullName evidence="2">S-layer homology domain-containing protein</fullName>
    </submittedName>
</protein>
<dbReference type="Pfam" id="PF00395">
    <property type="entry name" value="SLH"/>
    <property type="match status" value="3"/>
</dbReference>
<evidence type="ECO:0000313" key="2">
    <source>
        <dbReference type="EMBL" id="MEQ4482368.1"/>
    </source>
</evidence>
<feature type="domain" description="SLH" evidence="1">
    <location>
        <begin position="174"/>
        <end position="229"/>
    </location>
</feature>
<dbReference type="EMBL" id="JASKHM010000004">
    <property type="protein sequence ID" value="MEQ4482368.1"/>
    <property type="molecule type" value="Genomic_DNA"/>
</dbReference>
<sequence length="229" mass="24931">MVFYYDDAKKEWVEVADGRVNGDHITVEVEHFTKFGVFAVDKEETDTKPIITFSDISRHWAEASIKQSVGGGIVTGYPDGTFRPNQAVTRAEFAVMLMNALKPQSERALLAFTDTTKIRSWAQKAVAQAVQLGIIHGYKDGSFRPNEAITRAEMAAMLANALSLSFKANAATSFADDKDIPAWAKGAVAAIKELGLVQGKGSNEFDPTAKTTRAEAVTVLLKMLAQKSE</sequence>
<evidence type="ECO:0000313" key="3">
    <source>
        <dbReference type="Proteomes" id="UP001493487"/>
    </source>
</evidence>
<feature type="domain" description="SLH" evidence="1">
    <location>
        <begin position="109"/>
        <end position="172"/>
    </location>
</feature>
<dbReference type="RefSeq" id="WP_232187641.1">
    <property type="nucleotide sequence ID" value="NZ_JAIOAP010000013.1"/>
</dbReference>
<accession>A0ABV1KQM8</accession>
<dbReference type="InterPro" id="IPR051465">
    <property type="entry name" value="Cell_Envelope_Struct_Comp"/>
</dbReference>
<proteinExistence type="predicted"/>
<comment type="caution">
    <text evidence="2">The sequence shown here is derived from an EMBL/GenBank/DDBJ whole genome shotgun (WGS) entry which is preliminary data.</text>
</comment>
<dbReference type="PROSITE" id="PS51272">
    <property type="entry name" value="SLH"/>
    <property type="match status" value="3"/>
</dbReference>